<feature type="domain" description="Lipid/polyisoprenoid-binding YceI-like" evidence="2">
    <location>
        <begin position="54"/>
        <end position="218"/>
    </location>
</feature>
<feature type="chain" id="PRO_5004564588" description="Lipid/polyisoprenoid-binding YceI-like domain-containing protein" evidence="1">
    <location>
        <begin position="23"/>
        <end position="220"/>
    </location>
</feature>
<dbReference type="PANTHER" id="PTHR34406">
    <property type="entry name" value="PROTEIN YCEI"/>
    <property type="match status" value="1"/>
</dbReference>
<dbReference type="Proteomes" id="UP000015527">
    <property type="component" value="Unassembled WGS sequence"/>
</dbReference>
<keyword evidence="1" id="KW-0732">Signal</keyword>
<evidence type="ECO:0000313" key="3">
    <source>
        <dbReference type="EMBL" id="EQB09090.1"/>
    </source>
</evidence>
<dbReference type="EMBL" id="ATHL01000137">
    <property type="protein sequence ID" value="EQB09090.1"/>
    <property type="molecule type" value="Genomic_DNA"/>
</dbReference>
<dbReference type="PANTHER" id="PTHR34406:SF1">
    <property type="entry name" value="PROTEIN YCEI"/>
    <property type="match status" value="1"/>
</dbReference>
<dbReference type="InterPro" id="IPR036761">
    <property type="entry name" value="TTHA0802/YceI-like_sf"/>
</dbReference>
<evidence type="ECO:0000313" key="4">
    <source>
        <dbReference type="Proteomes" id="UP000015527"/>
    </source>
</evidence>
<protein>
    <recommendedName>
        <fullName evidence="2">Lipid/polyisoprenoid-binding YceI-like domain-containing protein</fullName>
    </recommendedName>
</protein>
<feature type="signal peptide" evidence="1">
    <location>
        <begin position="1"/>
        <end position="22"/>
    </location>
</feature>
<dbReference type="Pfam" id="PF04264">
    <property type="entry name" value="YceI"/>
    <property type="match status" value="1"/>
</dbReference>
<evidence type="ECO:0000259" key="2">
    <source>
        <dbReference type="SMART" id="SM00867"/>
    </source>
</evidence>
<dbReference type="SMART" id="SM00867">
    <property type="entry name" value="YceI"/>
    <property type="match status" value="1"/>
</dbReference>
<sequence length="220" mass="22705">MRRSHIAIVLAAAAALGAPVIAQSGPGGGPGGGGRERMEMLRGSGTPADVKAGTYALEPGHTQVTFSVSHMGISPYAGTFSGGSGSLTLDPNKLSATKLSVTIPVTSVQTTSDKLTEELRSADWLDAAKFPTATFVATSVTPRGTDSAAIEGTLTLHGVSKPVTIAARFFGAAQNPMSKKDSIGFIGRVQIKRSEFGVTKYVPLVSDETVLVINAAFEKQ</sequence>
<dbReference type="SUPFAM" id="SSF101874">
    <property type="entry name" value="YceI-like"/>
    <property type="match status" value="1"/>
</dbReference>
<organism evidence="3 4">
    <name type="scientific">Novosphingobium lindaniclasticum LE124</name>
    <dbReference type="NCBI Taxonomy" id="1096930"/>
    <lineage>
        <taxon>Bacteria</taxon>
        <taxon>Pseudomonadati</taxon>
        <taxon>Pseudomonadota</taxon>
        <taxon>Alphaproteobacteria</taxon>
        <taxon>Sphingomonadales</taxon>
        <taxon>Sphingomonadaceae</taxon>
        <taxon>Novosphingobium</taxon>
    </lineage>
</organism>
<comment type="caution">
    <text evidence="3">The sequence shown here is derived from an EMBL/GenBank/DDBJ whole genome shotgun (WGS) entry which is preliminary data.</text>
</comment>
<keyword evidence="4" id="KW-1185">Reference proteome</keyword>
<accession>T0IBM1</accession>
<dbReference type="Gene3D" id="2.40.128.110">
    <property type="entry name" value="Lipid/polyisoprenoid-binding, YceI-like"/>
    <property type="match status" value="1"/>
</dbReference>
<dbReference type="AlphaFoldDB" id="T0IBM1"/>
<dbReference type="OrthoDB" id="9811006at2"/>
<proteinExistence type="predicted"/>
<evidence type="ECO:0000256" key="1">
    <source>
        <dbReference type="SAM" id="SignalP"/>
    </source>
</evidence>
<dbReference type="RefSeq" id="WP_021235727.1">
    <property type="nucleotide sequence ID" value="NZ_ATHL01000137.1"/>
</dbReference>
<name>T0IBM1_9SPHN</name>
<gene>
    <name evidence="3" type="ORF">L284_20205</name>
</gene>
<reference evidence="3 4" key="1">
    <citation type="journal article" date="2013" name="Genome Announc.">
        <title>Genome Sequence of Novosphingobium lindaniclasticum LE124T, Isolated from a Hexachlorocyclohexane Dumpsite.</title>
        <authorList>
            <person name="Saxena A."/>
            <person name="Nayyar N."/>
            <person name="Sangwan N."/>
            <person name="Kumari R."/>
            <person name="Khurana J.P."/>
            <person name="Lal R."/>
        </authorList>
    </citation>
    <scope>NUCLEOTIDE SEQUENCE [LARGE SCALE GENOMIC DNA]</scope>
    <source>
        <strain evidence="3 4">LE124</strain>
    </source>
</reference>
<dbReference type="PATRIC" id="fig|1096930.3.peg.3971"/>
<dbReference type="eggNOG" id="COG2353">
    <property type="taxonomic scope" value="Bacteria"/>
</dbReference>
<dbReference type="InterPro" id="IPR007372">
    <property type="entry name" value="Lipid/polyisoprenoid-bd_YceI"/>
</dbReference>